<keyword evidence="3 4" id="KW-0067">ATP-binding</keyword>
<reference evidence="6 8" key="1">
    <citation type="submission" date="2016-11" db="EMBL/GenBank/DDBJ databases">
        <authorList>
            <person name="Jaros S."/>
            <person name="Januszkiewicz K."/>
            <person name="Wedrychowicz H."/>
        </authorList>
    </citation>
    <scope>NUCLEOTIDE SEQUENCE [LARGE SCALE GENOMIC DNA]</scope>
    <source>
        <strain evidence="6 8">DSM 784</strain>
    </source>
</reference>
<dbReference type="GO" id="GO:0009396">
    <property type="term" value="P:folic acid-containing compound biosynthetic process"/>
    <property type="evidence" value="ECO:0007669"/>
    <property type="project" value="TreeGrafter"/>
</dbReference>
<dbReference type="NCBIfam" id="TIGR02727">
    <property type="entry name" value="MTHFS_bact"/>
    <property type="match status" value="1"/>
</dbReference>
<gene>
    <name evidence="6" type="ORF">SAMN05661012_05095</name>
    <name evidence="7" type="ORF">SR876_05020</name>
</gene>
<evidence type="ECO:0000256" key="2">
    <source>
        <dbReference type="ARBA" id="ARBA00022741"/>
    </source>
</evidence>
<dbReference type="AlphaFoldDB" id="A0A1K1SBX3"/>
<keyword evidence="6" id="KW-0436">Ligase</keyword>
<dbReference type="EMBL" id="FPIZ01000020">
    <property type="protein sequence ID" value="SFW81549.1"/>
    <property type="molecule type" value="Genomic_DNA"/>
</dbReference>
<dbReference type="PANTHER" id="PTHR23407:SF1">
    <property type="entry name" value="5-FORMYLTETRAHYDROFOLATE CYCLO-LIGASE"/>
    <property type="match status" value="1"/>
</dbReference>
<sequence length="193" mass="21862">MLTKKDIRREFLEKRLNTPPELITTLNAQLLAQCRLLDFSPYKLAHIFLPIREKKEVDTQALVDQTRTTFPALQWVISRSNMSDSTMLHYLWEQNTVLEKNAYGIPEPTAGTLIAPADLDLVFVPLLAFDTDGHRVGYGKGMYDRFLEQCRPDVTTIGLSLFDPVAGIADIGSWDVPLSIVVTPHTIYHFTKS</sequence>
<evidence type="ECO:0000256" key="5">
    <source>
        <dbReference type="RuleBase" id="RU361279"/>
    </source>
</evidence>
<dbReference type="Pfam" id="PF01812">
    <property type="entry name" value="5-FTHF_cyc-lig"/>
    <property type="match status" value="1"/>
</dbReference>
<keyword evidence="2 4" id="KW-0547">Nucleotide-binding</keyword>
<feature type="binding site" evidence="4">
    <location>
        <position position="56"/>
    </location>
    <ligand>
        <name>substrate</name>
    </ligand>
</feature>
<reference evidence="7 9" key="2">
    <citation type="submission" date="2023-11" db="EMBL/GenBank/DDBJ databases">
        <title>MicrobeMod: A computational toolkit for identifying prokaryotic methylation and restriction-modification with nanopore sequencing.</title>
        <authorList>
            <person name="Crits-Christoph A."/>
            <person name="Kang S.C."/>
            <person name="Lee H."/>
            <person name="Ostrov N."/>
        </authorList>
    </citation>
    <scope>NUCLEOTIDE SEQUENCE [LARGE SCALE GENOMIC DNA]</scope>
    <source>
        <strain evidence="7 9">ATCC 23090</strain>
    </source>
</reference>
<dbReference type="STRING" id="1004.SAMN05661012_05095"/>
<dbReference type="Proteomes" id="UP001326715">
    <property type="component" value="Chromosome"/>
</dbReference>
<dbReference type="GO" id="GO:0035999">
    <property type="term" value="P:tetrahydrofolate interconversion"/>
    <property type="evidence" value="ECO:0007669"/>
    <property type="project" value="TreeGrafter"/>
</dbReference>
<evidence type="ECO:0000256" key="4">
    <source>
        <dbReference type="PIRSR" id="PIRSR006806-1"/>
    </source>
</evidence>
<dbReference type="SUPFAM" id="SSF100950">
    <property type="entry name" value="NagB/RpiA/CoA transferase-like"/>
    <property type="match status" value="1"/>
</dbReference>
<accession>A0A1K1SBX3</accession>
<dbReference type="OrthoDB" id="9801938at2"/>
<dbReference type="GO" id="GO:0030272">
    <property type="term" value="F:5-formyltetrahydrofolate cyclo-ligase activity"/>
    <property type="evidence" value="ECO:0007669"/>
    <property type="project" value="UniProtKB-EC"/>
</dbReference>
<evidence type="ECO:0000256" key="3">
    <source>
        <dbReference type="ARBA" id="ARBA00022840"/>
    </source>
</evidence>
<comment type="cofactor">
    <cofactor evidence="5">
        <name>Mg(2+)</name>
        <dbReference type="ChEBI" id="CHEBI:18420"/>
    </cofactor>
</comment>
<dbReference type="RefSeq" id="WP_072364124.1">
    <property type="nucleotide sequence ID" value="NZ_CBHWAX010000159.1"/>
</dbReference>
<dbReference type="GO" id="GO:0046872">
    <property type="term" value="F:metal ion binding"/>
    <property type="evidence" value="ECO:0007669"/>
    <property type="project" value="UniProtKB-KW"/>
</dbReference>
<dbReference type="Proteomes" id="UP000183788">
    <property type="component" value="Unassembled WGS sequence"/>
</dbReference>
<keyword evidence="5" id="KW-0479">Metal-binding</keyword>
<evidence type="ECO:0000256" key="1">
    <source>
        <dbReference type="ARBA" id="ARBA00010638"/>
    </source>
</evidence>
<comment type="catalytic activity">
    <reaction evidence="5">
        <text>(6S)-5-formyl-5,6,7,8-tetrahydrofolate + ATP = (6R)-5,10-methenyltetrahydrofolate + ADP + phosphate</text>
        <dbReference type="Rhea" id="RHEA:10488"/>
        <dbReference type="ChEBI" id="CHEBI:30616"/>
        <dbReference type="ChEBI" id="CHEBI:43474"/>
        <dbReference type="ChEBI" id="CHEBI:57455"/>
        <dbReference type="ChEBI" id="CHEBI:57457"/>
        <dbReference type="ChEBI" id="CHEBI:456216"/>
        <dbReference type="EC" id="6.3.3.2"/>
    </reaction>
</comment>
<dbReference type="EMBL" id="CP140154">
    <property type="protein sequence ID" value="WQG90849.1"/>
    <property type="molecule type" value="Genomic_DNA"/>
</dbReference>
<proteinExistence type="inferred from homology"/>
<feature type="binding site" evidence="4">
    <location>
        <begin position="4"/>
        <end position="8"/>
    </location>
    <ligand>
        <name>ATP</name>
        <dbReference type="ChEBI" id="CHEBI:30616"/>
    </ligand>
</feature>
<comment type="similarity">
    <text evidence="1 5">Belongs to the 5-formyltetrahydrofolate cyclo-ligase family.</text>
</comment>
<feature type="binding site" evidence="4">
    <location>
        <begin position="135"/>
        <end position="143"/>
    </location>
    <ligand>
        <name>ATP</name>
        <dbReference type="ChEBI" id="CHEBI:30616"/>
    </ligand>
</feature>
<keyword evidence="5" id="KW-0460">Magnesium</keyword>
<dbReference type="InterPro" id="IPR037171">
    <property type="entry name" value="NagB/RpiA_transferase-like"/>
</dbReference>
<dbReference type="Gene3D" id="3.40.50.10420">
    <property type="entry name" value="NagB/RpiA/CoA transferase-like"/>
    <property type="match status" value="1"/>
</dbReference>
<feature type="binding site" evidence="4">
    <location>
        <position position="49"/>
    </location>
    <ligand>
        <name>substrate</name>
    </ligand>
</feature>
<dbReference type="InterPro" id="IPR002698">
    <property type="entry name" value="FTHF_cligase"/>
</dbReference>
<evidence type="ECO:0000313" key="6">
    <source>
        <dbReference type="EMBL" id="SFW81549.1"/>
    </source>
</evidence>
<dbReference type="InterPro" id="IPR024185">
    <property type="entry name" value="FTHF_cligase-like_sf"/>
</dbReference>
<evidence type="ECO:0000313" key="8">
    <source>
        <dbReference type="Proteomes" id="UP000183788"/>
    </source>
</evidence>
<keyword evidence="9" id="KW-1185">Reference proteome</keyword>
<protein>
    <recommendedName>
        <fullName evidence="5">5-formyltetrahydrofolate cyclo-ligase</fullName>
        <ecNumber evidence="5">6.3.3.2</ecNumber>
    </recommendedName>
</protein>
<evidence type="ECO:0000313" key="9">
    <source>
        <dbReference type="Proteomes" id="UP001326715"/>
    </source>
</evidence>
<dbReference type="PANTHER" id="PTHR23407">
    <property type="entry name" value="ATPASE INHIBITOR/5-FORMYLTETRAHYDROFOLATE CYCLO-LIGASE"/>
    <property type="match status" value="1"/>
</dbReference>
<organism evidence="6 8">
    <name type="scientific">Chitinophaga sancti</name>
    <dbReference type="NCBI Taxonomy" id="1004"/>
    <lineage>
        <taxon>Bacteria</taxon>
        <taxon>Pseudomonadati</taxon>
        <taxon>Bacteroidota</taxon>
        <taxon>Chitinophagia</taxon>
        <taxon>Chitinophagales</taxon>
        <taxon>Chitinophagaceae</taxon>
        <taxon>Chitinophaga</taxon>
    </lineage>
</organism>
<dbReference type="EC" id="6.3.3.2" evidence="5"/>
<dbReference type="GO" id="GO:0005524">
    <property type="term" value="F:ATP binding"/>
    <property type="evidence" value="ECO:0007669"/>
    <property type="project" value="UniProtKB-KW"/>
</dbReference>
<name>A0A1K1SBX3_9BACT</name>
<evidence type="ECO:0000313" key="7">
    <source>
        <dbReference type="EMBL" id="WQG90849.1"/>
    </source>
</evidence>
<dbReference type="PIRSF" id="PIRSF006806">
    <property type="entry name" value="FTHF_cligase"/>
    <property type="match status" value="1"/>
</dbReference>